<evidence type="ECO:0000313" key="11">
    <source>
        <dbReference type="Proteomes" id="UP000027986"/>
    </source>
</evidence>
<feature type="transmembrane region" description="Helical" evidence="8">
    <location>
        <begin position="245"/>
        <end position="266"/>
    </location>
</feature>
<dbReference type="GO" id="GO:0022857">
    <property type="term" value="F:transmembrane transporter activity"/>
    <property type="evidence" value="ECO:0007669"/>
    <property type="project" value="InterPro"/>
</dbReference>
<feature type="transmembrane region" description="Helical" evidence="8">
    <location>
        <begin position="370"/>
        <end position="390"/>
    </location>
</feature>
<feature type="domain" description="Major facilitator superfamily (MFS) profile" evidence="9">
    <location>
        <begin position="42"/>
        <end position="421"/>
    </location>
</feature>
<evidence type="ECO:0000259" key="9">
    <source>
        <dbReference type="PROSITE" id="PS50850"/>
    </source>
</evidence>
<dbReference type="GeneID" id="41840677"/>
<dbReference type="PANTHER" id="PTHR43271:SF1">
    <property type="entry name" value="INNER MEMBRANE TRANSPORT PROTEIN YNFM"/>
    <property type="match status" value="1"/>
</dbReference>
<feature type="transmembrane region" description="Helical" evidence="8">
    <location>
        <begin position="106"/>
        <end position="125"/>
    </location>
</feature>
<dbReference type="KEGG" id="dni:HX89_05720"/>
<protein>
    <submittedName>
        <fullName evidence="10">Membrane protein</fullName>
    </submittedName>
</protein>
<evidence type="ECO:0000256" key="8">
    <source>
        <dbReference type="SAM" id="Phobius"/>
    </source>
</evidence>
<evidence type="ECO:0000256" key="1">
    <source>
        <dbReference type="ARBA" id="ARBA00004651"/>
    </source>
</evidence>
<feature type="transmembrane region" description="Helical" evidence="8">
    <location>
        <begin position="278"/>
        <end position="299"/>
    </location>
</feature>
<evidence type="ECO:0000256" key="2">
    <source>
        <dbReference type="ARBA" id="ARBA00008335"/>
    </source>
</evidence>
<evidence type="ECO:0000256" key="7">
    <source>
        <dbReference type="ARBA" id="ARBA00023136"/>
    </source>
</evidence>
<sequence>MRHPRRLVRRYRHDRSRIPTSAQLTPQAPRGYRRGTNGYTRITTALFAAGMATFISMYSAQAVLPQLAREFDVSPATSALAVSATTGVLAFAIVPASILSERFGRIRVMAASALVSALIGLLIPLAHDLGVVLVGRALQGLTLAGVPAVAMAYLAEEVDGRDLGAAMGRYIAGTTIGGLSGRLVAGLALDVVSWRWAMEAAAVMALVFTAVFVRLAPPSRFFAAKPIGVRASMHNVATHLRNARVMALVAIAFLLMGGFVSLYNILGFRLLDEPFALPQALVSLVFVMYLSGTVTSAWAGRLADRFGRGRVLLASIAFMLVGLALAWVDWLPGVLVGMLVFTGAFFAAHSSASGWVSAMADEHRAEASSLYLFGYYTGSSVVGALVGLPFSRSGWAGASLFVGALVVLASLIAAWLVAVTRRTQAAATPGASGPAHPPQWMP</sequence>
<dbReference type="RefSeq" id="WP_200874246.1">
    <property type="nucleotide sequence ID" value="NZ_CP008889.1"/>
</dbReference>
<evidence type="ECO:0000256" key="4">
    <source>
        <dbReference type="ARBA" id="ARBA00022475"/>
    </source>
</evidence>
<keyword evidence="5 8" id="KW-0812">Transmembrane</keyword>
<feature type="transmembrane region" description="Helical" evidence="8">
    <location>
        <begin position="396"/>
        <end position="418"/>
    </location>
</feature>
<keyword evidence="3" id="KW-0813">Transport</keyword>
<comment type="subcellular location">
    <subcellularLocation>
        <location evidence="1">Cell membrane</location>
        <topology evidence="1">Multi-pass membrane protein</topology>
    </subcellularLocation>
</comment>
<proteinExistence type="inferred from homology"/>
<feature type="transmembrane region" description="Helical" evidence="8">
    <location>
        <begin position="39"/>
        <end position="59"/>
    </location>
</feature>
<keyword evidence="7 8" id="KW-0472">Membrane</keyword>
<dbReference type="GO" id="GO:0005886">
    <property type="term" value="C:plasma membrane"/>
    <property type="evidence" value="ECO:0007669"/>
    <property type="project" value="UniProtKB-SubCell"/>
</dbReference>
<feature type="transmembrane region" description="Helical" evidence="8">
    <location>
        <begin position="167"/>
        <end position="188"/>
    </location>
</feature>
<feature type="transmembrane region" description="Helical" evidence="8">
    <location>
        <begin position="334"/>
        <end position="358"/>
    </location>
</feature>
<feature type="transmembrane region" description="Helical" evidence="8">
    <location>
        <begin position="79"/>
        <end position="99"/>
    </location>
</feature>
<comment type="similarity">
    <text evidence="2">Belongs to the major facilitator superfamily.</text>
</comment>
<keyword evidence="11" id="KW-1185">Reference proteome</keyword>
<reference evidence="10 11" key="1">
    <citation type="submission" date="2014-07" db="EMBL/GenBank/DDBJ databases">
        <title>Genome Sequencing of Dermacoccus nishinomiyaensis.</title>
        <authorList>
            <person name="Hong K.W."/>
            <person name="Chan K.G."/>
        </authorList>
    </citation>
    <scope>NUCLEOTIDE SEQUENCE [LARGE SCALE GENOMIC DNA]</scope>
    <source>
        <strain evidence="10 11">M25</strain>
    </source>
</reference>
<evidence type="ECO:0000313" key="10">
    <source>
        <dbReference type="EMBL" id="AIF40519.1"/>
    </source>
</evidence>
<dbReference type="Proteomes" id="UP000027986">
    <property type="component" value="Chromosome"/>
</dbReference>
<keyword evidence="4" id="KW-1003">Cell membrane</keyword>
<organism evidence="10 11">
    <name type="scientific">Dermacoccus nishinomiyaensis</name>
    <dbReference type="NCBI Taxonomy" id="1274"/>
    <lineage>
        <taxon>Bacteria</taxon>
        <taxon>Bacillati</taxon>
        <taxon>Actinomycetota</taxon>
        <taxon>Actinomycetes</taxon>
        <taxon>Micrococcales</taxon>
        <taxon>Dermacoccaceae</taxon>
        <taxon>Dermacoccus</taxon>
    </lineage>
</organism>
<dbReference type="PROSITE" id="PS50850">
    <property type="entry name" value="MFS"/>
    <property type="match status" value="1"/>
</dbReference>
<dbReference type="AlphaFoldDB" id="A0A075JF48"/>
<dbReference type="Gene3D" id="1.20.1250.20">
    <property type="entry name" value="MFS general substrate transporter like domains"/>
    <property type="match status" value="2"/>
</dbReference>
<dbReference type="CDD" id="cd17324">
    <property type="entry name" value="MFS_NepI_like"/>
    <property type="match status" value="1"/>
</dbReference>
<dbReference type="InterPro" id="IPR020846">
    <property type="entry name" value="MFS_dom"/>
</dbReference>
<gene>
    <name evidence="10" type="ORF">HX89_05720</name>
</gene>
<dbReference type="EMBL" id="CP008889">
    <property type="protein sequence ID" value="AIF40519.1"/>
    <property type="molecule type" value="Genomic_DNA"/>
</dbReference>
<feature type="transmembrane region" description="Helical" evidence="8">
    <location>
        <begin position="194"/>
        <end position="216"/>
    </location>
</feature>
<feature type="transmembrane region" description="Helical" evidence="8">
    <location>
        <begin position="137"/>
        <end position="155"/>
    </location>
</feature>
<evidence type="ECO:0000256" key="5">
    <source>
        <dbReference type="ARBA" id="ARBA00022692"/>
    </source>
</evidence>
<feature type="transmembrane region" description="Helical" evidence="8">
    <location>
        <begin position="311"/>
        <end position="328"/>
    </location>
</feature>
<dbReference type="SUPFAM" id="SSF103473">
    <property type="entry name" value="MFS general substrate transporter"/>
    <property type="match status" value="1"/>
</dbReference>
<dbReference type="PANTHER" id="PTHR43271">
    <property type="entry name" value="BLL2771 PROTEIN"/>
    <property type="match status" value="1"/>
</dbReference>
<dbReference type="HOGENOM" id="CLU_001265_19_3_11"/>
<accession>A0A075JF48</accession>
<evidence type="ECO:0000256" key="6">
    <source>
        <dbReference type="ARBA" id="ARBA00022989"/>
    </source>
</evidence>
<dbReference type="Pfam" id="PF07690">
    <property type="entry name" value="MFS_1"/>
    <property type="match status" value="1"/>
</dbReference>
<dbReference type="InterPro" id="IPR011701">
    <property type="entry name" value="MFS"/>
</dbReference>
<dbReference type="InterPro" id="IPR036259">
    <property type="entry name" value="MFS_trans_sf"/>
</dbReference>
<dbReference type="eggNOG" id="COG2814">
    <property type="taxonomic scope" value="Bacteria"/>
</dbReference>
<evidence type="ECO:0000256" key="3">
    <source>
        <dbReference type="ARBA" id="ARBA00022448"/>
    </source>
</evidence>
<name>A0A075JF48_9MICO</name>
<keyword evidence="6 8" id="KW-1133">Transmembrane helix</keyword>